<accession>A0A0D5LV88</accession>
<dbReference type="Proteomes" id="UP000032611">
    <property type="component" value="Chromosome"/>
</dbReference>
<evidence type="ECO:0000313" key="2">
    <source>
        <dbReference type="EMBL" id="AJY47303.1"/>
    </source>
</evidence>
<dbReference type="Pfam" id="PF13580">
    <property type="entry name" value="SIS_2"/>
    <property type="match status" value="1"/>
</dbReference>
<gene>
    <name evidence="2" type="ORF">TM49_19160</name>
</gene>
<proteinExistence type="predicted"/>
<dbReference type="PATRIC" id="fig|1486262.3.peg.3965"/>
<dbReference type="Gene3D" id="3.40.50.10490">
    <property type="entry name" value="Glucose-6-phosphate isomerase like protein, domain 1"/>
    <property type="match status" value="1"/>
</dbReference>
<dbReference type="PANTHER" id="PTHR30390:SF7">
    <property type="entry name" value="PHOSPHOHEPTOSE ISOMERASE"/>
    <property type="match status" value="1"/>
</dbReference>
<dbReference type="InterPro" id="IPR001347">
    <property type="entry name" value="SIS_dom"/>
</dbReference>
<dbReference type="EMBL" id="CP010803">
    <property type="protein sequence ID" value="AJY47303.1"/>
    <property type="molecule type" value="Genomic_DNA"/>
</dbReference>
<feature type="domain" description="SIS" evidence="1">
    <location>
        <begin position="30"/>
        <end position="213"/>
    </location>
</feature>
<keyword evidence="3" id="KW-1185">Reference proteome</keyword>
<evidence type="ECO:0000313" key="3">
    <source>
        <dbReference type="Proteomes" id="UP000032611"/>
    </source>
</evidence>
<dbReference type="KEGG" id="mey:TM49_19160"/>
<name>A0A0D5LV88_MAREN</name>
<dbReference type="SUPFAM" id="SSF53697">
    <property type="entry name" value="SIS domain"/>
    <property type="match status" value="1"/>
</dbReference>
<dbReference type="InterPro" id="IPR050099">
    <property type="entry name" value="SIS_GmhA/DiaA_subfam"/>
</dbReference>
<dbReference type="CDD" id="cd05013">
    <property type="entry name" value="SIS_RpiR"/>
    <property type="match status" value="1"/>
</dbReference>
<reference evidence="2 3" key="1">
    <citation type="journal article" date="2015" name="Genome Announc.">
        <title>Complete genome sequence of Martelella endophytica YC6887, which has antifungal activity associated with a halophyte.</title>
        <authorList>
            <person name="Khan A."/>
            <person name="Khan H."/>
            <person name="Chung E.J."/>
            <person name="Hossain M.T."/>
            <person name="Chung Y.R."/>
        </authorList>
    </citation>
    <scope>NUCLEOTIDE SEQUENCE [LARGE SCALE GENOMIC DNA]</scope>
    <source>
        <strain evidence="2">YC6887</strain>
    </source>
</reference>
<organism evidence="2 3">
    <name type="scientific">Martelella endophytica</name>
    <dbReference type="NCBI Taxonomy" id="1486262"/>
    <lineage>
        <taxon>Bacteria</taxon>
        <taxon>Pseudomonadati</taxon>
        <taxon>Pseudomonadota</taxon>
        <taxon>Alphaproteobacteria</taxon>
        <taxon>Hyphomicrobiales</taxon>
        <taxon>Aurantimonadaceae</taxon>
        <taxon>Martelella</taxon>
    </lineage>
</organism>
<sequence length="242" mass="25448">MTTASDRYLSELIERLQTIRTALADPMADAVDAIVEAARSDHRLFVFGTGHSHMLAEEVHYRAGGLAITVPILAGPTMLHEGAVAGTQYERTVGIARAVFERYTIGEGDVLFVISNSGVNAAPLEAARAGRERGAKIIAITSKSYSTAAAKGGDRLMDLADIVLDNNAPPGDAVLDVPGSELKVAPVSTAIGVAIINAILAEVATRLAGDGGAPIYLSANMPGADDINRKLVERFRPRNPHL</sequence>
<evidence type="ECO:0000259" key="1">
    <source>
        <dbReference type="PROSITE" id="PS51464"/>
    </source>
</evidence>
<dbReference type="STRING" id="1486262.TM49_19160"/>
<dbReference type="AlphaFoldDB" id="A0A0D5LV88"/>
<dbReference type="InterPro" id="IPR046348">
    <property type="entry name" value="SIS_dom_sf"/>
</dbReference>
<dbReference type="GO" id="GO:1901135">
    <property type="term" value="P:carbohydrate derivative metabolic process"/>
    <property type="evidence" value="ECO:0007669"/>
    <property type="project" value="InterPro"/>
</dbReference>
<protein>
    <recommendedName>
        <fullName evidence="1">SIS domain-containing protein</fullName>
    </recommendedName>
</protein>
<dbReference type="InterPro" id="IPR035472">
    <property type="entry name" value="RpiR-like_SIS"/>
</dbReference>
<dbReference type="PANTHER" id="PTHR30390">
    <property type="entry name" value="SEDOHEPTULOSE 7-PHOSPHATE ISOMERASE / DNAA INITIATOR-ASSOCIATING FACTOR FOR REPLICATION INITIATION"/>
    <property type="match status" value="1"/>
</dbReference>
<dbReference type="PROSITE" id="PS51464">
    <property type="entry name" value="SIS"/>
    <property type="match status" value="1"/>
</dbReference>
<dbReference type="NCBIfam" id="NF002805">
    <property type="entry name" value="PRK02947.1"/>
    <property type="match status" value="1"/>
</dbReference>
<dbReference type="HOGENOM" id="CLU_089975_0_0_5"/>
<dbReference type="GO" id="GO:0097367">
    <property type="term" value="F:carbohydrate derivative binding"/>
    <property type="evidence" value="ECO:0007669"/>
    <property type="project" value="InterPro"/>
</dbReference>
<dbReference type="RefSeq" id="WP_045683594.1">
    <property type="nucleotide sequence ID" value="NZ_CP010803.1"/>
</dbReference>
<dbReference type="OrthoDB" id="9813831at2"/>